<proteinExistence type="predicted"/>
<evidence type="ECO:0000259" key="1">
    <source>
        <dbReference type="Pfam" id="PF18195"/>
    </source>
</evidence>
<feature type="non-terminal residue" evidence="2">
    <location>
        <position position="66"/>
    </location>
</feature>
<evidence type="ECO:0000313" key="3">
    <source>
        <dbReference type="Proteomes" id="UP000014065"/>
    </source>
</evidence>
<keyword evidence="3" id="KW-1185">Reference proteome</keyword>
<name>S2E8R3_9ARCH</name>
<dbReference type="Proteomes" id="UP000014065">
    <property type="component" value="Unassembled WGS sequence"/>
</dbReference>
<dbReference type="EMBL" id="AHJG01000136">
    <property type="protein sequence ID" value="EPA05816.1"/>
    <property type="molecule type" value="Genomic_DNA"/>
</dbReference>
<reference evidence="2 3" key="1">
    <citation type="journal article" date="2012" name="J. Bacteriol.">
        <title>Genome Sequence of "Candidatus Nitrosoarchaeum limnia" BG20, a Low-Salinity Ammonia-Oxidizing Archaeon from the San Francisco Bay Estuary.</title>
        <authorList>
            <person name="Mosier A.C."/>
            <person name="Allen E.E."/>
            <person name="Kim M."/>
            <person name="Ferriera S."/>
            <person name="Francis C.A."/>
        </authorList>
    </citation>
    <scope>NUCLEOTIDE SEQUENCE [LARGE SCALE GENOMIC DNA]</scope>
    <source>
        <strain evidence="2 3">BG20</strain>
    </source>
</reference>
<evidence type="ECO:0000313" key="2">
    <source>
        <dbReference type="EMBL" id="EPA05816.1"/>
    </source>
</evidence>
<dbReference type="SUPFAM" id="SSF141300">
    <property type="entry name" value="GatD N-terminal domain-like"/>
    <property type="match status" value="1"/>
</dbReference>
<accession>S2E8R3</accession>
<dbReference type="InterPro" id="IPR040918">
    <property type="entry name" value="GatD_N"/>
</dbReference>
<dbReference type="Gene3D" id="2.30.30.520">
    <property type="match status" value="1"/>
</dbReference>
<organism evidence="2 3">
    <name type="scientific">Candidatus Nitrosarchaeum limnium BG20</name>
    <dbReference type="NCBI Taxonomy" id="859192"/>
    <lineage>
        <taxon>Archaea</taxon>
        <taxon>Nitrososphaerota</taxon>
        <taxon>Nitrososphaeria</taxon>
        <taxon>Nitrosopumilales</taxon>
        <taxon>Nitrosopumilaceae</taxon>
        <taxon>Nitrosarchaeum</taxon>
    </lineage>
</organism>
<dbReference type="InterPro" id="IPR037222">
    <property type="entry name" value="GatD_N_sf"/>
</dbReference>
<gene>
    <name evidence="2" type="ORF">BG20_I2651</name>
</gene>
<comment type="caution">
    <text evidence="2">The sequence shown here is derived from an EMBL/GenBank/DDBJ whole genome shotgun (WGS) entry which is preliminary data.</text>
</comment>
<feature type="domain" description="GatD N-terminal" evidence="1">
    <location>
        <begin position="20"/>
        <end position="65"/>
    </location>
</feature>
<dbReference type="Pfam" id="PF18195">
    <property type="entry name" value="GatD_N"/>
    <property type="match status" value="1"/>
</dbReference>
<protein>
    <recommendedName>
        <fullName evidence="1">GatD N-terminal domain-containing protein</fullName>
    </recommendedName>
</protein>
<sequence>MSEFMGYTGKSLEFLKTNKISVGDSVKILSDLSYFGIIMPRYEHSDDKHLVLKLKSGYNVGLEIET</sequence>
<dbReference type="AlphaFoldDB" id="S2E8R3"/>